<accession>A0A4Q0QHA9</accession>
<dbReference type="EMBL" id="LS398110">
    <property type="protein sequence ID" value="SPP93332.1"/>
    <property type="molecule type" value="Genomic_DNA"/>
</dbReference>
<dbReference type="Proteomes" id="UP000669317">
    <property type="component" value="Unassembled WGS sequence"/>
</dbReference>
<proteinExistence type="predicted"/>
<evidence type="ECO:0000313" key="2">
    <source>
        <dbReference type="EMBL" id="SPP93332.1"/>
    </source>
</evidence>
<evidence type="ECO:0000313" key="1">
    <source>
        <dbReference type="EMBL" id="MBP0111763.1"/>
    </source>
</evidence>
<evidence type="ECO:0008006" key="5">
    <source>
        <dbReference type="Google" id="ProtNLM"/>
    </source>
</evidence>
<dbReference type="OrthoDB" id="197364at2"/>
<accession>A0A2U3PVZ1</accession>
<dbReference type="KEGG" id="bvz:BRAD3257_2255"/>
<reference evidence="2 3" key="1">
    <citation type="submission" date="2018-03" db="EMBL/GenBank/DDBJ databases">
        <authorList>
            <person name="Gully D."/>
        </authorList>
    </citation>
    <scope>NUCLEOTIDE SEQUENCE [LARGE SCALE GENOMIC DNA]</scope>
    <source>
        <strain evidence="2">ORS3257</strain>
    </source>
</reference>
<organism evidence="2 3">
    <name type="scientific">Bradyrhizobium vignae</name>
    <dbReference type="NCBI Taxonomy" id="1549949"/>
    <lineage>
        <taxon>Bacteria</taxon>
        <taxon>Pseudomonadati</taxon>
        <taxon>Pseudomonadota</taxon>
        <taxon>Alphaproteobacteria</taxon>
        <taxon>Hyphomicrobiales</taxon>
        <taxon>Nitrobacteraceae</taxon>
        <taxon>Bradyrhizobium</taxon>
    </lineage>
</organism>
<dbReference type="RefSeq" id="WP_122401668.1">
    <property type="nucleotide sequence ID" value="NZ_LS398110.1"/>
</dbReference>
<evidence type="ECO:0000313" key="4">
    <source>
        <dbReference type="Proteomes" id="UP000669317"/>
    </source>
</evidence>
<evidence type="ECO:0000313" key="3">
    <source>
        <dbReference type="Proteomes" id="UP000246085"/>
    </source>
</evidence>
<dbReference type="Proteomes" id="UP000246085">
    <property type="component" value="Chromosome BRAD3257"/>
</dbReference>
<gene>
    <name evidence="2" type="ORF">BRAD3257_2255</name>
    <name evidence="1" type="ORF">JWS04_11855</name>
</gene>
<name>A0A2U3PVZ1_9BRAD</name>
<sequence length="243" mass="27021">MTDYDKIKRKCYCCGMLSERWELMSSNSFGSRDLDQRPPGMFRSTVDAWLQECPYCGYVAPSIDKGDAKARSFVDTPEFRAASLDPLAEPASRRFLVRSAQDAFYGDRRSAFLNTLRAAWVADDSGRASDATALRLRAAGHLGEGPLTSLDTRLLLLDVLRRAASWHAAAALIAELMAEELEHPFADIVAYHRRRIEVRDSGRHTIAEALARESEPDRGEADPELVKAIARHLKIVRKPGGSS</sequence>
<reference evidence="1 4" key="2">
    <citation type="submission" date="2021-03" db="EMBL/GenBank/DDBJ databases">
        <title>Genome Sequence of Bradyrhizobium vignae strain ISRA400.</title>
        <authorList>
            <person name="Tisa L.S."/>
            <person name="Svistoonoff S."/>
            <person name="Hocher V."/>
            <person name="Fall S."/>
            <person name="Zaiya A."/>
            <person name="Naing D."/>
            <person name="Niang N."/>
            <person name="Diouf A."/>
            <person name="Dasylva M.C."/>
            <person name="Toure O."/>
            <person name="Gueye M."/>
            <person name="Gully D."/>
            <person name="Tisseyre P."/>
            <person name="Simpson S."/>
            <person name="Morris K."/>
            <person name="Thomas W.K."/>
        </authorList>
    </citation>
    <scope>NUCLEOTIDE SEQUENCE [LARGE SCALE GENOMIC DNA]</scope>
    <source>
        <strain evidence="1 4">ISRA400</strain>
    </source>
</reference>
<dbReference type="AlphaFoldDB" id="A0A2U3PVZ1"/>
<protein>
    <recommendedName>
        <fullName evidence="5">DUF2225 domain-containing protein</fullName>
    </recommendedName>
</protein>
<dbReference type="EMBL" id="JAGIKT010000022">
    <property type="protein sequence ID" value="MBP0111763.1"/>
    <property type="molecule type" value="Genomic_DNA"/>
</dbReference>
<keyword evidence="4" id="KW-1185">Reference proteome</keyword>